<evidence type="ECO:0000256" key="5">
    <source>
        <dbReference type="ARBA" id="ARBA00022927"/>
    </source>
</evidence>
<keyword evidence="5" id="KW-0653">Protein transport</keyword>
<dbReference type="PROSITE" id="PS01036">
    <property type="entry name" value="HSP70_3"/>
    <property type="match status" value="1"/>
</dbReference>
<evidence type="ECO:0000256" key="1">
    <source>
        <dbReference type="ARBA" id="ARBA00004162"/>
    </source>
</evidence>
<gene>
    <name evidence="9" type="ORF">B9Q03_11140</name>
</gene>
<dbReference type="EMBL" id="NEXE01000184">
    <property type="protein sequence ID" value="PSN87101.1"/>
    <property type="molecule type" value="Genomic_DNA"/>
</dbReference>
<evidence type="ECO:0000256" key="3">
    <source>
        <dbReference type="ARBA" id="ARBA00022475"/>
    </source>
</evidence>
<evidence type="ECO:0000313" key="9">
    <source>
        <dbReference type="EMBL" id="PSN87101.1"/>
    </source>
</evidence>
<sequence>MLDSLSDWLIFIVVALILFGGSSKIPELARGLGRAMGEFRKAQIEVEREINTMVNKKEEGGPAESTLTAEIANRVDKPVETTTINQPSVDMRIKELEAEINELKRMLDKR</sequence>
<evidence type="ECO:0000256" key="8">
    <source>
        <dbReference type="ARBA" id="ARBA00023136"/>
    </source>
</evidence>
<keyword evidence="6" id="KW-1133">Transmembrane helix</keyword>
<name>A0A2R6AL78_9ARCH</name>
<accession>A0A2R6AL78</accession>
<dbReference type="GO" id="GO:0005886">
    <property type="term" value="C:plasma membrane"/>
    <property type="evidence" value="ECO:0007669"/>
    <property type="project" value="UniProtKB-SubCell"/>
</dbReference>
<dbReference type="GO" id="GO:0043953">
    <property type="term" value="P:protein transport by the Tat complex"/>
    <property type="evidence" value="ECO:0007669"/>
    <property type="project" value="InterPro"/>
</dbReference>
<dbReference type="PANTHER" id="PTHR42982:SF1">
    <property type="entry name" value="SEC-INDEPENDENT PROTEIN TRANSLOCASE PROTEIN TATA"/>
    <property type="match status" value="1"/>
</dbReference>
<evidence type="ECO:0008006" key="11">
    <source>
        <dbReference type="Google" id="ProtNLM"/>
    </source>
</evidence>
<dbReference type="Proteomes" id="UP000240322">
    <property type="component" value="Unassembled WGS sequence"/>
</dbReference>
<dbReference type="InterPro" id="IPR003369">
    <property type="entry name" value="TatA/B/E"/>
</dbReference>
<keyword evidence="7" id="KW-0811">Translocation</keyword>
<dbReference type="Pfam" id="PF02416">
    <property type="entry name" value="TatA_B_E"/>
    <property type="match status" value="1"/>
</dbReference>
<evidence type="ECO:0000256" key="2">
    <source>
        <dbReference type="ARBA" id="ARBA00022448"/>
    </source>
</evidence>
<proteinExistence type="predicted"/>
<dbReference type="InterPro" id="IPR018181">
    <property type="entry name" value="Heat_shock_70_CS"/>
</dbReference>
<dbReference type="AlphaFoldDB" id="A0A2R6AL78"/>
<dbReference type="InterPro" id="IPR006312">
    <property type="entry name" value="TatA/E"/>
</dbReference>
<dbReference type="PANTHER" id="PTHR42982">
    <property type="entry name" value="SEC-INDEPENDENT PROTEIN TRANSLOCASE PROTEIN TATA"/>
    <property type="match status" value="1"/>
</dbReference>
<comment type="caution">
    <text evidence="9">The sequence shown here is derived from an EMBL/GenBank/DDBJ whole genome shotgun (WGS) entry which is preliminary data.</text>
</comment>
<protein>
    <recommendedName>
        <fullName evidence="11">Sec-independent protein translocase protein TatA</fullName>
    </recommendedName>
</protein>
<reference evidence="9 10" key="1">
    <citation type="submission" date="2017-04" db="EMBL/GenBank/DDBJ databases">
        <title>Novel microbial lineages endemic to geothermal iron-oxide mats fill important gaps in the evolutionary history of Archaea.</title>
        <authorList>
            <person name="Jay Z.J."/>
            <person name="Beam J.P."/>
            <person name="Dlakic M."/>
            <person name="Rusch D.B."/>
            <person name="Kozubal M.A."/>
            <person name="Inskeep W.P."/>
        </authorList>
    </citation>
    <scope>NUCLEOTIDE SEQUENCE [LARGE SCALE GENOMIC DNA]</scope>
    <source>
        <strain evidence="9">OSP_D</strain>
    </source>
</reference>
<evidence type="ECO:0000313" key="10">
    <source>
        <dbReference type="Proteomes" id="UP000240322"/>
    </source>
</evidence>
<keyword evidence="3" id="KW-1003">Cell membrane</keyword>
<comment type="subcellular location">
    <subcellularLocation>
        <location evidence="1">Cell membrane</location>
        <topology evidence="1">Single-pass membrane protein</topology>
    </subcellularLocation>
</comment>
<evidence type="ECO:0000256" key="4">
    <source>
        <dbReference type="ARBA" id="ARBA00022692"/>
    </source>
</evidence>
<keyword evidence="8" id="KW-0472">Membrane</keyword>
<keyword evidence="2" id="KW-0813">Transport</keyword>
<organism evidence="9 10">
    <name type="scientific">Candidatus Marsarchaeota G2 archaeon OSP_D</name>
    <dbReference type="NCBI Taxonomy" id="1978157"/>
    <lineage>
        <taxon>Archaea</taxon>
        <taxon>Candidatus Marsarchaeota</taxon>
        <taxon>Candidatus Marsarchaeota group 2</taxon>
    </lineage>
</organism>
<dbReference type="NCBIfam" id="TIGR01411">
    <property type="entry name" value="tatAE"/>
    <property type="match status" value="1"/>
</dbReference>
<keyword evidence="4" id="KW-0812">Transmembrane</keyword>
<evidence type="ECO:0000256" key="6">
    <source>
        <dbReference type="ARBA" id="ARBA00022989"/>
    </source>
</evidence>
<dbReference type="Gene3D" id="1.20.5.3310">
    <property type="match status" value="1"/>
</dbReference>
<evidence type="ECO:0000256" key="7">
    <source>
        <dbReference type="ARBA" id="ARBA00023010"/>
    </source>
</evidence>